<dbReference type="SUPFAM" id="SSF47413">
    <property type="entry name" value="lambda repressor-like DNA-binding domains"/>
    <property type="match status" value="1"/>
</dbReference>
<feature type="compositionally biased region" description="Low complexity" evidence="1">
    <location>
        <begin position="78"/>
        <end position="89"/>
    </location>
</feature>
<dbReference type="RefSeq" id="WP_344500530.1">
    <property type="nucleotide sequence ID" value="NZ_BAAAUD010000107.1"/>
</dbReference>
<evidence type="ECO:0000256" key="1">
    <source>
        <dbReference type="SAM" id="MobiDB-lite"/>
    </source>
</evidence>
<dbReference type="Gene3D" id="1.10.260.40">
    <property type="entry name" value="lambda repressor-like DNA-binding domains"/>
    <property type="match status" value="1"/>
</dbReference>
<gene>
    <name evidence="3" type="ORF">GCM10010446_66130</name>
</gene>
<organism evidence="3 4">
    <name type="scientific">Streptomyces enissocaesilis</name>
    <dbReference type="NCBI Taxonomy" id="332589"/>
    <lineage>
        <taxon>Bacteria</taxon>
        <taxon>Bacillati</taxon>
        <taxon>Actinomycetota</taxon>
        <taxon>Actinomycetes</taxon>
        <taxon>Kitasatosporales</taxon>
        <taxon>Streptomycetaceae</taxon>
        <taxon>Streptomyces</taxon>
        <taxon>Streptomyces rochei group</taxon>
    </lineage>
</organism>
<dbReference type="Pfam" id="PF01381">
    <property type="entry name" value="HTH_3"/>
    <property type="match status" value="1"/>
</dbReference>
<dbReference type="PROSITE" id="PS50943">
    <property type="entry name" value="HTH_CROC1"/>
    <property type="match status" value="1"/>
</dbReference>
<proteinExistence type="predicted"/>
<accession>A0ABN3XQB4</accession>
<dbReference type="SMART" id="SM00530">
    <property type="entry name" value="HTH_XRE"/>
    <property type="match status" value="1"/>
</dbReference>
<keyword evidence="4" id="KW-1185">Reference proteome</keyword>
<evidence type="ECO:0000313" key="4">
    <source>
        <dbReference type="Proteomes" id="UP001500403"/>
    </source>
</evidence>
<reference evidence="3 4" key="1">
    <citation type="journal article" date="2019" name="Int. J. Syst. Evol. Microbiol.">
        <title>The Global Catalogue of Microorganisms (GCM) 10K type strain sequencing project: providing services to taxonomists for standard genome sequencing and annotation.</title>
        <authorList>
            <consortium name="The Broad Institute Genomics Platform"/>
            <consortium name="The Broad Institute Genome Sequencing Center for Infectious Disease"/>
            <person name="Wu L."/>
            <person name="Ma J."/>
        </authorList>
    </citation>
    <scope>NUCLEOTIDE SEQUENCE [LARGE SCALE GENOMIC DNA]</scope>
    <source>
        <strain evidence="3 4">JCM 9088</strain>
    </source>
</reference>
<feature type="domain" description="HTH cro/C1-type" evidence="2">
    <location>
        <begin position="8"/>
        <end position="62"/>
    </location>
</feature>
<comment type="caution">
    <text evidence="3">The sequence shown here is derived from an EMBL/GenBank/DDBJ whole genome shotgun (WGS) entry which is preliminary data.</text>
</comment>
<evidence type="ECO:0000259" key="2">
    <source>
        <dbReference type="PROSITE" id="PS50943"/>
    </source>
</evidence>
<name>A0ABN3XQB4_9ACTN</name>
<sequence length="105" mass="10816">MRTNGPLIRRRRVELGHGVNRFAAIAGISGAALSRIENGHREPRPETLKKISNALGCPITEIVSIEQVLAGDAPSTQAAPARASNSDAAGGATPTASSEHHTSAA</sequence>
<dbReference type="EMBL" id="BAAAUD010000107">
    <property type="protein sequence ID" value="GAA2972316.1"/>
    <property type="molecule type" value="Genomic_DNA"/>
</dbReference>
<dbReference type="CDD" id="cd00093">
    <property type="entry name" value="HTH_XRE"/>
    <property type="match status" value="1"/>
</dbReference>
<feature type="region of interest" description="Disordered" evidence="1">
    <location>
        <begin position="72"/>
        <end position="105"/>
    </location>
</feature>
<evidence type="ECO:0000313" key="3">
    <source>
        <dbReference type="EMBL" id="GAA2972316.1"/>
    </source>
</evidence>
<dbReference type="Proteomes" id="UP001500403">
    <property type="component" value="Unassembled WGS sequence"/>
</dbReference>
<dbReference type="InterPro" id="IPR010982">
    <property type="entry name" value="Lambda_DNA-bd_dom_sf"/>
</dbReference>
<dbReference type="InterPro" id="IPR001387">
    <property type="entry name" value="Cro/C1-type_HTH"/>
</dbReference>
<protein>
    <recommendedName>
        <fullName evidence="2">HTH cro/C1-type domain-containing protein</fullName>
    </recommendedName>
</protein>